<keyword evidence="11" id="KW-1185">Reference proteome</keyword>
<organism evidence="10 11">
    <name type="scientific">Oceanobacillus oncorhynchi</name>
    <dbReference type="NCBI Taxonomy" id="545501"/>
    <lineage>
        <taxon>Bacteria</taxon>
        <taxon>Bacillati</taxon>
        <taxon>Bacillota</taxon>
        <taxon>Bacilli</taxon>
        <taxon>Bacillales</taxon>
        <taxon>Bacillaceae</taxon>
        <taxon>Oceanobacillus</taxon>
    </lineage>
</organism>
<dbReference type="GO" id="GO:0030395">
    <property type="term" value="F:lactose binding"/>
    <property type="evidence" value="ECO:0007669"/>
    <property type="project" value="TreeGrafter"/>
</dbReference>
<evidence type="ECO:0000256" key="5">
    <source>
        <dbReference type="ARBA" id="ARBA00022692"/>
    </source>
</evidence>
<evidence type="ECO:0000259" key="9">
    <source>
        <dbReference type="PROSITE" id="PS50850"/>
    </source>
</evidence>
<dbReference type="EMBL" id="CDGG01000001">
    <property type="protein sequence ID" value="CEI80549.1"/>
    <property type="molecule type" value="Genomic_DNA"/>
</dbReference>
<protein>
    <submittedName>
        <fullName evidence="10">Lactose permease</fullName>
    </submittedName>
</protein>
<dbReference type="AlphaFoldDB" id="A0A0A1ML01"/>
<evidence type="ECO:0000256" key="7">
    <source>
        <dbReference type="ARBA" id="ARBA00023136"/>
    </source>
</evidence>
<dbReference type="PANTHER" id="PTHR23522:SF10">
    <property type="entry name" value="3-PHENYLPROPIONIC ACID TRANSPORTER-RELATED"/>
    <property type="match status" value="1"/>
</dbReference>
<dbReference type="STRING" id="545501.BN997_00353"/>
<feature type="transmembrane region" description="Helical" evidence="8">
    <location>
        <begin position="146"/>
        <end position="164"/>
    </location>
</feature>
<feature type="domain" description="Major facilitator superfamily (MFS) profile" evidence="9">
    <location>
        <begin position="1"/>
        <end position="400"/>
    </location>
</feature>
<dbReference type="Proteomes" id="UP000040453">
    <property type="component" value="Unassembled WGS sequence"/>
</dbReference>
<dbReference type="Pfam" id="PF01306">
    <property type="entry name" value="LacY_symp"/>
    <property type="match status" value="1"/>
</dbReference>
<feature type="transmembrane region" description="Helical" evidence="8">
    <location>
        <begin position="316"/>
        <end position="334"/>
    </location>
</feature>
<proteinExistence type="predicted"/>
<dbReference type="NCBIfam" id="NF007077">
    <property type="entry name" value="PRK09528.1"/>
    <property type="match status" value="1"/>
</dbReference>
<keyword evidence="6 8" id="KW-1133">Transmembrane helix</keyword>
<evidence type="ECO:0000256" key="3">
    <source>
        <dbReference type="ARBA" id="ARBA00022475"/>
    </source>
</evidence>
<reference evidence="10 11" key="1">
    <citation type="submission" date="2014-11" db="EMBL/GenBank/DDBJ databases">
        <authorList>
            <person name="Urmite Genomes Urmite Genomes"/>
        </authorList>
    </citation>
    <scope>NUCLEOTIDE SEQUENCE [LARGE SCALE GENOMIC DNA]</scope>
    <source>
        <strain evidence="10 11">Oc5</strain>
    </source>
</reference>
<feature type="transmembrane region" description="Helical" evidence="8">
    <location>
        <begin position="101"/>
        <end position="125"/>
    </location>
</feature>
<evidence type="ECO:0000256" key="6">
    <source>
        <dbReference type="ARBA" id="ARBA00022989"/>
    </source>
</evidence>
<feature type="transmembrane region" description="Helical" evidence="8">
    <location>
        <begin position="256"/>
        <end position="279"/>
    </location>
</feature>
<evidence type="ECO:0000313" key="11">
    <source>
        <dbReference type="Proteomes" id="UP000040453"/>
    </source>
</evidence>
<name>A0A0A1ML01_9BACI</name>
<dbReference type="GO" id="GO:0005886">
    <property type="term" value="C:plasma membrane"/>
    <property type="evidence" value="ECO:0007669"/>
    <property type="project" value="UniProtKB-SubCell"/>
</dbReference>
<dbReference type="PROSITE" id="PS50850">
    <property type="entry name" value="MFS"/>
    <property type="match status" value="1"/>
</dbReference>
<evidence type="ECO:0000256" key="8">
    <source>
        <dbReference type="SAM" id="Phobius"/>
    </source>
</evidence>
<evidence type="ECO:0000256" key="2">
    <source>
        <dbReference type="ARBA" id="ARBA00022448"/>
    </source>
</evidence>
<feature type="transmembrane region" description="Helical" evidence="8">
    <location>
        <begin position="12"/>
        <end position="33"/>
    </location>
</feature>
<dbReference type="SUPFAM" id="SSF103473">
    <property type="entry name" value="MFS general substrate transporter"/>
    <property type="match status" value="1"/>
</dbReference>
<dbReference type="InterPro" id="IPR000576">
    <property type="entry name" value="LacY/RafB_perm_fam"/>
</dbReference>
<gene>
    <name evidence="10" type="primary">lacY</name>
    <name evidence="10" type="ORF">BN997_00353</name>
</gene>
<comment type="subcellular location">
    <subcellularLocation>
        <location evidence="1">Cell inner membrane</location>
        <topology evidence="1">Multi-pass membrane protein</topology>
    </subcellularLocation>
</comment>
<feature type="transmembrane region" description="Helical" evidence="8">
    <location>
        <begin position="77"/>
        <end position="95"/>
    </location>
</feature>
<keyword evidence="5 8" id="KW-0812">Transmembrane</keyword>
<dbReference type="PANTHER" id="PTHR23522">
    <property type="entry name" value="BLL5896 PROTEIN"/>
    <property type="match status" value="1"/>
</dbReference>
<dbReference type="InterPro" id="IPR020846">
    <property type="entry name" value="MFS_dom"/>
</dbReference>
<feature type="transmembrane region" description="Helical" evidence="8">
    <location>
        <begin position="346"/>
        <end position="370"/>
    </location>
</feature>
<dbReference type="PRINTS" id="PR00174">
    <property type="entry name" value="LACYSMPORT"/>
</dbReference>
<keyword evidence="3" id="KW-1003">Cell membrane</keyword>
<dbReference type="OrthoDB" id="9150135at2"/>
<feature type="transmembrane region" description="Helical" evidence="8">
    <location>
        <begin position="376"/>
        <end position="396"/>
    </location>
</feature>
<keyword evidence="4" id="KW-0997">Cell inner membrane</keyword>
<evidence type="ECO:0000256" key="1">
    <source>
        <dbReference type="ARBA" id="ARBA00004429"/>
    </source>
</evidence>
<dbReference type="GO" id="GO:0015528">
    <property type="term" value="F:lactose:proton symporter activity"/>
    <property type="evidence" value="ECO:0007669"/>
    <property type="project" value="TreeGrafter"/>
</dbReference>
<dbReference type="RefSeq" id="WP_042529091.1">
    <property type="nucleotide sequence ID" value="NZ_CDGG01000001.1"/>
</dbReference>
<feature type="transmembrane region" description="Helical" evidence="8">
    <location>
        <begin position="45"/>
        <end position="65"/>
    </location>
</feature>
<evidence type="ECO:0000256" key="4">
    <source>
        <dbReference type="ARBA" id="ARBA00022519"/>
    </source>
</evidence>
<evidence type="ECO:0000313" key="10">
    <source>
        <dbReference type="EMBL" id="CEI80549.1"/>
    </source>
</evidence>
<accession>A0A0A1ML01</accession>
<keyword evidence="7 8" id="KW-0472">Membrane</keyword>
<dbReference type="NCBIfam" id="TIGR00882">
    <property type="entry name" value="2A0105"/>
    <property type="match status" value="1"/>
</dbReference>
<dbReference type="InterPro" id="IPR036259">
    <property type="entry name" value="MFS_trans_sf"/>
</dbReference>
<feature type="transmembrane region" description="Helical" evidence="8">
    <location>
        <begin position="288"/>
        <end position="310"/>
    </location>
</feature>
<dbReference type="Gene3D" id="1.20.1250.20">
    <property type="entry name" value="MFS general substrate transporter like domains"/>
    <property type="match status" value="2"/>
</dbReference>
<keyword evidence="2" id="KW-0813">Transport</keyword>
<feature type="transmembrane region" description="Helical" evidence="8">
    <location>
        <begin position="215"/>
        <end position="233"/>
    </location>
</feature>
<feature type="transmembrane region" description="Helical" evidence="8">
    <location>
        <begin position="170"/>
        <end position="187"/>
    </location>
</feature>
<sequence>MDFLKNSKYWFSSGYLFFFFITWSIWWSFYAIWLNNSLGLTGAQVGTIYSFNSFFSLFFMILYGYMQDKLGTKKNLVWIQSVVLVLIAPFVIYVYEPLLLNNFYLGAVLGAVYLGAGFIAGAGFLESFTEKLSRKYDFEFGKARMWGSLGYAVSAIGAGALMSINPHINFWIASGTGIIFLLINVFFKVEVTKTEEKSVSNISMKDIRFLVSNKVFWLLIIYLFGTVCIYTVYDQQLFPVYFVSLFSGAGTDGNTVYGILNSIQVFVEAIFLFLAPFIVNKVGIKRSLVLAGSIMAFRIIGSAMVTGGFGISFMKMLHAVELPILLIAVFKYIAANFDVRLSATVYLIGFKVSSEIGVIIFSALVGWIYDLTNYETTFYILGSIVVLFVIFSIFALNNNDKEQKLDEHEFAMAKE</sequence>